<proteinExistence type="predicted"/>
<dbReference type="RefSeq" id="WP_196420998.1">
    <property type="nucleotide sequence ID" value="NZ_JADQTO010000062.1"/>
</dbReference>
<dbReference type="InterPro" id="IPR053801">
    <property type="entry name" value="DUF6959"/>
</dbReference>
<organism evidence="1 2">
    <name type="scientific">Actinoplanes aureus</name>
    <dbReference type="NCBI Taxonomy" id="2792083"/>
    <lineage>
        <taxon>Bacteria</taxon>
        <taxon>Bacillati</taxon>
        <taxon>Actinomycetota</taxon>
        <taxon>Actinomycetes</taxon>
        <taxon>Micromonosporales</taxon>
        <taxon>Micromonosporaceae</taxon>
        <taxon>Actinoplanes</taxon>
    </lineage>
</organism>
<sequence length="143" mass="15533">MGSGQGIGKYGIDSPGLTNALLSAFSVPLGAGDRLGWLPGEAKWDHRRVSDEQGQVLAIGGNVAVTQLIGREFPGLHIQGDTFANLQHQVADVARRIRRDPSDGEALDDLDYVVDEMTQLLQFYEAVLAEREINLPYVREGSS</sequence>
<name>A0A931CG22_9ACTN</name>
<accession>A0A931CG22</accession>
<reference evidence="1" key="1">
    <citation type="submission" date="2020-11" db="EMBL/GenBank/DDBJ databases">
        <title>Isolation and identification of active actinomycetes.</title>
        <authorList>
            <person name="Sun X."/>
        </authorList>
    </citation>
    <scope>NUCLEOTIDE SEQUENCE</scope>
    <source>
        <strain evidence="1">NEAU-A11</strain>
    </source>
</reference>
<dbReference type="EMBL" id="JADQTO010000062">
    <property type="protein sequence ID" value="MBG0569255.1"/>
    <property type="molecule type" value="Genomic_DNA"/>
</dbReference>
<dbReference type="Pfam" id="PF22281">
    <property type="entry name" value="DUF6959"/>
    <property type="match status" value="1"/>
</dbReference>
<dbReference type="AlphaFoldDB" id="A0A931CG22"/>
<protein>
    <submittedName>
        <fullName evidence="1">Uncharacterized protein</fullName>
    </submittedName>
</protein>
<evidence type="ECO:0000313" key="1">
    <source>
        <dbReference type="EMBL" id="MBG0569255.1"/>
    </source>
</evidence>
<evidence type="ECO:0000313" key="2">
    <source>
        <dbReference type="Proteomes" id="UP000598146"/>
    </source>
</evidence>
<comment type="caution">
    <text evidence="1">The sequence shown here is derived from an EMBL/GenBank/DDBJ whole genome shotgun (WGS) entry which is preliminary data.</text>
</comment>
<dbReference type="Proteomes" id="UP000598146">
    <property type="component" value="Unassembled WGS sequence"/>
</dbReference>
<gene>
    <name evidence="1" type="ORF">I4J89_48445</name>
</gene>
<keyword evidence="2" id="KW-1185">Reference proteome</keyword>